<evidence type="ECO:0000256" key="11">
    <source>
        <dbReference type="ARBA" id="ARBA00023180"/>
    </source>
</evidence>
<dbReference type="SUPFAM" id="SSF161070">
    <property type="entry name" value="SNF-like"/>
    <property type="match status" value="1"/>
</dbReference>
<feature type="non-terminal residue" evidence="18">
    <location>
        <position position="1"/>
    </location>
</feature>
<dbReference type="Pfam" id="PF00209">
    <property type="entry name" value="SNF"/>
    <property type="match status" value="2"/>
</dbReference>
<keyword evidence="16" id="KW-1015">Disulfide bond</keyword>
<evidence type="ECO:0000313" key="19">
    <source>
        <dbReference type="Proteomes" id="UP001497623"/>
    </source>
</evidence>
<sequence length="504" mass="56290">RGRWSYQPEFALSCLGLTIGLSSFLKFPILMAQNGGAAFLIPYVVMLVLVGVPLVFLNMCLGQYHNLPPNSLYQKLSAKATGIGWMMVIICFAVSVYHGVVISWSMYYTYASFSSTVPYGHCTHDYSTPACYTNEHLASCRQDDLYYYNGTCQCIHHFCAIGNFSAYNETHCVSNIDDEDIRSAEELTPGKAVARRIYATEDFQRQKMLGWAEGSWSDIGGMQWDLVICLVITWASVALALFMGAKSISKVMYLTVIFPYFALFCLFIRAIILPGAYDGFIYYITHVDISKLSTIKAWFDAATHVFQTFGMSLGGFIILASYNKYDNNCMIDAFVVNLITAITSWLSGIVLFSMMGFLAYKLDLQVWQLIEPDSIALFVVAPASLALMPSANNWAILFYIMIICIAFNTQIVYIETVSAAIRQTFSFSPSRFPVAVLLTCLLGVICGLPMCIRGGQLIFEVVSNYTGGMAVVLCFLHLIATQYFYGRLLTKELATTLMGWLWLC</sequence>
<dbReference type="PROSITE" id="PS50267">
    <property type="entry name" value="NA_NEUROTRAN_SYMP_3"/>
    <property type="match status" value="1"/>
</dbReference>
<organism evidence="18 19">
    <name type="scientific">Meganyctiphanes norvegica</name>
    <name type="common">Northern krill</name>
    <name type="synonym">Thysanopoda norvegica</name>
    <dbReference type="NCBI Taxonomy" id="48144"/>
    <lineage>
        <taxon>Eukaryota</taxon>
        <taxon>Metazoa</taxon>
        <taxon>Ecdysozoa</taxon>
        <taxon>Arthropoda</taxon>
        <taxon>Crustacea</taxon>
        <taxon>Multicrustacea</taxon>
        <taxon>Malacostraca</taxon>
        <taxon>Eumalacostraca</taxon>
        <taxon>Eucarida</taxon>
        <taxon>Euphausiacea</taxon>
        <taxon>Euphausiidae</taxon>
        <taxon>Meganyctiphanes</taxon>
    </lineage>
</organism>
<dbReference type="AlphaFoldDB" id="A0AAV2S392"/>
<feature type="transmembrane region" description="Helical" evidence="17">
    <location>
        <begin position="301"/>
        <end position="322"/>
    </location>
</feature>
<keyword evidence="4 17" id="KW-0812">Transmembrane</keyword>
<feature type="disulfide bond" evidence="16">
    <location>
        <begin position="122"/>
        <end position="131"/>
    </location>
</feature>
<comment type="caution">
    <text evidence="18">The sequence shown here is derived from an EMBL/GenBank/DDBJ whole genome shotgun (WGS) entry which is preliminary data.</text>
</comment>
<evidence type="ECO:0000256" key="15">
    <source>
        <dbReference type="PIRSR" id="PIRSR600175-1"/>
    </source>
</evidence>
<dbReference type="PRINTS" id="PR00176">
    <property type="entry name" value="NANEUSMPORT"/>
</dbReference>
<evidence type="ECO:0000256" key="2">
    <source>
        <dbReference type="ARBA" id="ARBA00006459"/>
    </source>
</evidence>
<dbReference type="PANTHER" id="PTHR11616">
    <property type="entry name" value="SODIUM/CHLORIDE DEPENDENT TRANSPORTER"/>
    <property type="match status" value="1"/>
</dbReference>
<dbReference type="GO" id="GO:0005283">
    <property type="term" value="F:amino acid:sodium symporter activity"/>
    <property type="evidence" value="ECO:0007669"/>
    <property type="project" value="TreeGrafter"/>
</dbReference>
<evidence type="ECO:0000256" key="1">
    <source>
        <dbReference type="ARBA" id="ARBA00004141"/>
    </source>
</evidence>
<dbReference type="EMBL" id="CAXKWB010040912">
    <property type="protein sequence ID" value="CAL4155803.1"/>
    <property type="molecule type" value="Genomic_DNA"/>
</dbReference>
<name>A0AAV2S392_MEGNR</name>
<proteinExistence type="inferred from homology"/>
<evidence type="ECO:0000313" key="18">
    <source>
        <dbReference type="EMBL" id="CAL4155803.1"/>
    </source>
</evidence>
<dbReference type="GO" id="GO:0089718">
    <property type="term" value="P:amino acid import across plasma membrane"/>
    <property type="evidence" value="ECO:0007669"/>
    <property type="project" value="TreeGrafter"/>
</dbReference>
<evidence type="ECO:0000256" key="7">
    <source>
        <dbReference type="ARBA" id="ARBA00022989"/>
    </source>
</evidence>
<comment type="function">
    <text evidence="13">Unusual broad substrate spectrum amino acid:sodium cotransporter that promotes absorption of the D isomers of essential amino acids. Neutral amino acids are the preferred substrates, especially methionine and phenylalanine.</text>
</comment>
<dbReference type="Proteomes" id="UP001497623">
    <property type="component" value="Unassembled WGS sequence"/>
</dbReference>
<evidence type="ECO:0000256" key="4">
    <source>
        <dbReference type="ARBA" id="ARBA00022692"/>
    </source>
</evidence>
<feature type="transmembrane region" description="Helical" evidence="17">
    <location>
        <begin position="366"/>
        <end position="387"/>
    </location>
</feature>
<evidence type="ECO:0000256" key="14">
    <source>
        <dbReference type="ARBA" id="ARBA00040215"/>
    </source>
</evidence>
<evidence type="ECO:0000256" key="16">
    <source>
        <dbReference type="PIRSR" id="PIRSR600175-2"/>
    </source>
</evidence>
<keyword evidence="11" id="KW-0325">Glycoprotein</keyword>
<feature type="transmembrane region" description="Helical" evidence="17">
    <location>
        <begin position="434"/>
        <end position="452"/>
    </location>
</feature>
<keyword evidence="19" id="KW-1185">Reference proteome</keyword>
<evidence type="ECO:0000256" key="5">
    <source>
        <dbReference type="ARBA" id="ARBA00022847"/>
    </source>
</evidence>
<keyword evidence="15" id="KW-0479">Metal-binding</keyword>
<gene>
    <name evidence="18" type="ORF">MNOR_LOCUS31560</name>
</gene>
<comment type="subcellular location">
    <subcellularLocation>
        <location evidence="1">Membrane</location>
        <topology evidence="1">Multi-pass membrane protein</topology>
    </subcellularLocation>
</comment>
<keyword evidence="12" id="KW-0739">Sodium transport</keyword>
<feature type="transmembrane region" description="Helical" evidence="17">
    <location>
        <begin position="37"/>
        <end position="61"/>
    </location>
</feature>
<keyword evidence="10 17" id="KW-0472">Membrane</keyword>
<feature type="transmembrane region" description="Helical" evidence="17">
    <location>
        <begin position="334"/>
        <end position="360"/>
    </location>
</feature>
<accession>A0AAV2S392</accession>
<feature type="transmembrane region" description="Helical" evidence="17">
    <location>
        <begin position="12"/>
        <end position="31"/>
    </location>
</feature>
<feature type="transmembrane region" description="Helical" evidence="17">
    <location>
        <begin position="224"/>
        <end position="244"/>
    </location>
</feature>
<protein>
    <recommendedName>
        <fullName evidence="14">Sodium-dependent nutrient amino acid transporter 1</fullName>
    </recommendedName>
</protein>
<evidence type="ECO:0000256" key="17">
    <source>
        <dbReference type="SAM" id="Phobius"/>
    </source>
</evidence>
<dbReference type="GO" id="GO:0015179">
    <property type="term" value="F:L-amino acid transmembrane transporter activity"/>
    <property type="evidence" value="ECO:0007669"/>
    <property type="project" value="TreeGrafter"/>
</dbReference>
<evidence type="ECO:0000256" key="3">
    <source>
        <dbReference type="ARBA" id="ARBA00022448"/>
    </source>
</evidence>
<evidence type="ECO:0000256" key="8">
    <source>
        <dbReference type="ARBA" id="ARBA00023053"/>
    </source>
</evidence>
<feature type="transmembrane region" description="Helical" evidence="17">
    <location>
        <begin position="464"/>
        <end position="485"/>
    </location>
</feature>
<feature type="non-terminal residue" evidence="18">
    <location>
        <position position="504"/>
    </location>
</feature>
<dbReference type="InterPro" id="IPR000175">
    <property type="entry name" value="Na/ntran_symport"/>
</dbReference>
<feature type="transmembrane region" description="Helical" evidence="17">
    <location>
        <begin position="251"/>
        <end position="272"/>
    </location>
</feature>
<dbReference type="InterPro" id="IPR037272">
    <property type="entry name" value="SNS_sf"/>
</dbReference>
<evidence type="ECO:0000256" key="6">
    <source>
        <dbReference type="ARBA" id="ARBA00022970"/>
    </source>
</evidence>
<dbReference type="GO" id="GO:0046872">
    <property type="term" value="F:metal ion binding"/>
    <property type="evidence" value="ECO:0007669"/>
    <property type="project" value="UniProtKB-KW"/>
</dbReference>
<evidence type="ECO:0000256" key="12">
    <source>
        <dbReference type="ARBA" id="ARBA00023201"/>
    </source>
</evidence>
<keyword evidence="5" id="KW-0769">Symport</keyword>
<dbReference type="PANTHER" id="PTHR11616:SF321">
    <property type="entry name" value="SODIUM-DEPENDENT NUTRIENT AMINO ACID TRANSPORTER 1-RELATED"/>
    <property type="match status" value="1"/>
</dbReference>
<evidence type="ECO:0000256" key="10">
    <source>
        <dbReference type="ARBA" id="ARBA00023136"/>
    </source>
</evidence>
<keyword evidence="8 15" id="KW-0915">Sodium</keyword>
<feature type="transmembrane region" description="Helical" evidence="17">
    <location>
        <begin position="394"/>
        <end position="414"/>
    </location>
</feature>
<dbReference type="GO" id="GO:0005886">
    <property type="term" value="C:plasma membrane"/>
    <property type="evidence" value="ECO:0007669"/>
    <property type="project" value="TreeGrafter"/>
</dbReference>
<comment type="similarity">
    <text evidence="2">Belongs to the sodium:neurotransmitter symporter (SNF) (TC 2.A.22) family.</text>
</comment>
<feature type="binding site" evidence="15">
    <location>
        <position position="16"/>
    </location>
    <ligand>
        <name>Na(+)</name>
        <dbReference type="ChEBI" id="CHEBI:29101"/>
        <label>1</label>
    </ligand>
</feature>
<evidence type="ECO:0000256" key="9">
    <source>
        <dbReference type="ARBA" id="ARBA00023065"/>
    </source>
</evidence>
<reference evidence="18 19" key="1">
    <citation type="submission" date="2024-05" db="EMBL/GenBank/DDBJ databases">
        <authorList>
            <person name="Wallberg A."/>
        </authorList>
    </citation>
    <scope>NUCLEOTIDE SEQUENCE [LARGE SCALE GENOMIC DNA]</scope>
</reference>
<keyword evidence="6" id="KW-0029">Amino-acid transport</keyword>
<keyword evidence="9" id="KW-0406">Ion transport</keyword>
<keyword evidence="7 17" id="KW-1133">Transmembrane helix</keyword>
<keyword evidence="3" id="KW-0813">Transport</keyword>
<feature type="transmembrane region" description="Helical" evidence="17">
    <location>
        <begin position="82"/>
        <end position="107"/>
    </location>
</feature>
<evidence type="ECO:0000256" key="13">
    <source>
        <dbReference type="ARBA" id="ARBA00037785"/>
    </source>
</evidence>